<dbReference type="PIRSF" id="PIRSF001434">
    <property type="entry name" value="CGS"/>
    <property type="match status" value="1"/>
</dbReference>
<protein>
    <submittedName>
        <fullName evidence="7">Cystathionine beta-lyase</fullName>
    </submittedName>
</protein>
<evidence type="ECO:0000256" key="1">
    <source>
        <dbReference type="ARBA" id="ARBA00001933"/>
    </source>
</evidence>
<evidence type="ECO:0000256" key="4">
    <source>
        <dbReference type="ARBA" id="ARBA00023239"/>
    </source>
</evidence>
<dbReference type="EMBL" id="BSPB01000012">
    <property type="protein sequence ID" value="GLS14472.1"/>
    <property type="molecule type" value="Genomic_DNA"/>
</dbReference>
<dbReference type="SUPFAM" id="SSF53383">
    <property type="entry name" value="PLP-dependent transferases"/>
    <property type="match status" value="1"/>
</dbReference>
<dbReference type="InterPro" id="IPR015422">
    <property type="entry name" value="PyrdxlP-dep_Trfase_small"/>
</dbReference>
<reference evidence="8" key="1">
    <citation type="journal article" date="2019" name="Int. J. Syst. Evol. Microbiol.">
        <title>The Global Catalogue of Microorganisms (GCM) 10K type strain sequencing project: providing services to taxonomists for standard genome sequencing and annotation.</title>
        <authorList>
            <consortium name="The Broad Institute Genomics Platform"/>
            <consortium name="The Broad Institute Genome Sequencing Center for Infectious Disease"/>
            <person name="Wu L."/>
            <person name="Ma J."/>
        </authorList>
    </citation>
    <scope>NUCLEOTIDE SEQUENCE [LARGE SCALE GENOMIC DNA]</scope>
    <source>
        <strain evidence="8">NBRC 109341</strain>
    </source>
</reference>
<dbReference type="PANTHER" id="PTHR43500">
    <property type="entry name" value="CYSTATHIONINE BETA-LYASE-RELATED"/>
    <property type="match status" value="1"/>
</dbReference>
<dbReference type="InterPro" id="IPR006233">
    <property type="entry name" value="Cys_b_lyase_bac"/>
</dbReference>
<keyword evidence="4" id="KW-0456">Lyase</keyword>
<organism evidence="7 8">
    <name type="scientific">Hydrogenophaga electricum</name>
    <dbReference type="NCBI Taxonomy" id="1230953"/>
    <lineage>
        <taxon>Bacteria</taxon>
        <taxon>Pseudomonadati</taxon>
        <taxon>Pseudomonadota</taxon>
        <taxon>Betaproteobacteria</taxon>
        <taxon>Burkholderiales</taxon>
        <taxon>Comamonadaceae</taxon>
        <taxon>Hydrogenophaga</taxon>
    </lineage>
</organism>
<comment type="cofactor">
    <cofactor evidence="1 6">
        <name>pyridoxal 5'-phosphate</name>
        <dbReference type="ChEBI" id="CHEBI:597326"/>
    </cofactor>
</comment>
<dbReference type="InterPro" id="IPR000277">
    <property type="entry name" value="Cys/Met-Metab_PyrdxlP-dep_enz"/>
</dbReference>
<evidence type="ECO:0000256" key="3">
    <source>
        <dbReference type="ARBA" id="ARBA00022898"/>
    </source>
</evidence>
<keyword evidence="8" id="KW-1185">Reference proteome</keyword>
<keyword evidence="3 6" id="KW-0663">Pyridoxal phosphate</keyword>
<dbReference type="Proteomes" id="UP001156903">
    <property type="component" value="Unassembled WGS sequence"/>
</dbReference>
<sequence>MSADAHLSTRLIHHPYRPPEGFEAVAPGVHKASTVIFPDVQALHTRDWKDKSGYTYGLHGTPTTFTLEERIATLEGGQHCMLVPSGLAGISLVDMALLKQGDEVLLPDNVYGPSKHFAQVELAHWGIGHRFYDPMDPADLAAQLTPATRLVWLEAAGSVTLEFPDLPALTAVIRAANAGRERPIVTALDNTWGAGVAFSPFDLGVDVSMQALTKYPSGGADVLMGSVVTRDEALHRQILLTRMRLGLGVGANDVELVLRGLPSIAVRYAAQDAVTRELARWMVGQPGVVRVLHPALPDSPGHAAWLRDATGAACLFSAVFDERRTPAQIDAFCDSLRLFRPGWSWAGPISLCAPYQVAGMRPASRWPYRGTLVRFAIGLEAVEDLRADLAQGLATLAAA</sequence>
<evidence type="ECO:0000313" key="7">
    <source>
        <dbReference type="EMBL" id="GLS14472.1"/>
    </source>
</evidence>
<evidence type="ECO:0000256" key="6">
    <source>
        <dbReference type="RuleBase" id="RU362118"/>
    </source>
</evidence>
<evidence type="ECO:0000256" key="2">
    <source>
        <dbReference type="ARBA" id="ARBA00009077"/>
    </source>
</evidence>
<dbReference type="NCBIfam" id="NF005456">
    <property type="entry name" value="PRK07050.1"/>
    <property type="match status" value="1"/>
</dbReference>
<dbReference type="PANTHER" id="PTHR43500:SF1">
    <property type="entry name" value="CYSTATHIONINE BETA-LYASE-RELATED"/>
    <property type="match status" value="1"/>
</dbReference>
<gene>
    <name evidence="7" type="primary">metC</name>
    <name evidence="7" type="ORF">GCM10007935_19030</name>
</gene>
<dbReference type="Gene3D" id="3.40.640.10">
    <property type="entry name" value="Type I PLP-dependent aspartate aminotransferase-like (Major domain)"/>
    <property type="match status" value="1"/>
</dbReference>
<dbReference type="InterPro" id="IPR015424">
    <property type="entry name" value="PyrdxlP-dep_Trfase"/>
</dbReference>
<comment type="similarity">
    <text evidence="2 6">Belongs to the trans-sulfuration enzymes family.</text>
</comment>
<dbReference type="InterPro" id="IPR015421">
    <property type="entry name" value="PyrdxlP-dep_Trfase_major"/>
</dbReference>
<name>A0ABQ6C8E3_9BURK</name>
<accession>A0ABQ6C8E3</accession>
<dbReference type="RefSeq" id="WP_284307595.1">
    <property type="nucleotide sequence ID" value="NZ_BSPB01000012.1"/>
</dbReference>
<dbReference type="Pfam" id="PF01053">
    <property type="entry name" value="Cys_Met_Meta_PP"/>
    <property type="match status" value="1"/>
</dbReference>
<evidence type="ECO:0000256" key="5">
    <source>
        <dbReference type="ARBA" id="ARBA00047517"/>
    </source>
</evidence>
<comment type="catalytic activity">
    <reaction evidence="5">
        <text>L,L-cystathionine + H2O = L-homocysteine + pyruvate + NH4(+)</text>
        <dbReference type="Rhea" id="RHEA:13965"/>
        <dbReference type="ChEBI" id="CHEBI:15361"/>
        <dbReference type="ChEBI" id="CHEBI:15377"/>
        <dbReference type="ChEBI" id="CHEBI:28938"/>
        <dbReference type="ChEBI" id="CHEBI:58161"/>
        <dbReference type="ChEBI" id="CHEBI:58199"/>
    </reaction>
</comment>
<proteinExistence type="inferred from homology"/>
<comment type="caution">
    <text evidence="7">The sequence shown here is derived from an EMBL/GenBank/DDBJ whole genome shotgun (WGS) entry which is preliminary data.</text>
</comment>
<dbReference type="Gene3D" id="3.90.1150.10">
    <property type="entry name" value="Aspartate Aminotransferase, domain 1"/>
    <property type="match status" value="1"/>
</dbReference>
<evidence type="ECO:0000313" key="8">
    <source>
        <dbReference type="Proteomes" id="UP001156903"/>
    </source>
</evidence>